<dbReference type="AlphaFoldDB" id="A0A3N4HM00"/>
<feature type="transmembrane region" description="Helical" evidence="1">
    <location>
        <begin position="131"/>
        <end position="155"/>
    </location>
</feature>
<reference evidence="2 3" key="1">
    <citation type="journal article" date="2018" name="Nat. Ecol. Evol.">
        <title>Pezizomycetes genomes reveal the molecular basis of ectomycorrhizal truffle lifestyle.</title>
        <authorList>
            <person name="Murat C."/>
            <person name="Payen T."/>
            <person name="Noel B."/>
            <person name="Kuo A."/>
            <person name="Morin E."/>
            <person name="Chen J."/>
            <person name="Kohler A."/>
            <person name="Krizsan K."/>
            <person name="Balestrini R."/>
            <person name="Da Silva C."/>
            <person name="Montanini B."/>
            <person name="Hainaut M."/>
            <person name="Levati E."/>
            <person name="Barry K.W."/>
            <person name="Belfiori B."/>
            <person name="Cichocki N."/>
            <person name="Clum A."/>
            <person name="Dockter R.B."/>
            <person name="Fauchery L."/>
            <person name="Guy J."/>
            <person name="Iotti M."/>
            <person name="Le Tacon F."/>
            <person name="Lindquist E.A."/>
            <person name="Lipzen A."/>
            <person name="Malagnac F."/>
            <person name="Mello A."/>
            <person name="Molinier V."/>
            <person name="Miyauchi S."/>
            <person name="Poulain J."/>
            <person name="Riccioni C."/>
            <person name="Rubini A."/>
            <person name="Sitrit Y."/>
            <person name="Splivallo R."/>
            <person name="Traeger S."/>
            <person name="Wang M."/>
            <person name="Zifcakova L."/>
            <person name="Wipf D."/>
            <person name="Zambonelli A."/>
            <person name="Paolocci F."/>
            <person name="Nowrousian M."/>
            <person name="Ottonello S."/>
            <person name="Baldrian P."/>
            <person name="Spatafora J.W."/>
            <person name="Henrissat B."/>
            <person name="Nagy L.G."/>
            <person name="Aury J.M."/>
            <person name="Wincker P."/>
            <person name="Grigoriev I.V."/>
            <person name="Bonfante P."/>
            <person name="Martin F.M."/>
        </authorList>
    </citation>
    <scope>NUCLEOTIDE SEQUENCE [LARGE SCALE GENOMIC DNA]</scope>
    <source>
        <strain evidence="2 3">RN42</strain>
    </source>
</reference>
<keyword evidence="1" id="KW-1133">Transmembrane helix</keyword>
<keyword evidence="1" id="KW-0472">Membrane</keyword>
<proteinExistence type="predicted"/>
<evidence type="ECO:0000313" key="2">
    <source>
        <dbReference type="EMBL" id="RPA73111.1"/>
    </source>
</evidence>
<sequence>MDRKLDPATLLSIAQDMDGSHRVGGFHNLSIQSRPVPLNSRNTTVHGDDRTLCHSRASEISNYTSIAFELALKEALGTPVSACIGDAELERRERGVQGLGILAGLQLDGSSNQGCLATVRPVRENESGLELIHLMLLFCGMLIASGMAGNFLVLFGEVVSQLGAHWQATDVLLSRSFNLALKMKIL</sequence>
<accession>A0A3N4HM00</accession>
<gene>
    <name evidence="2" type="ORF">BJ508DRAFT_314103</name>
</gene>
<protein>
    <submittedName>
        <fullName evidence="2">Uncharacterized protein</fullName>
    </submittedName>
</protein>
<evidence type="ECO:0000256" key="1">
    <source>
        <dbReference type="SAM" id="Phobius"/>
    </source>
</evidence>
<keyword evidence="1" id="KW-0812">Transmembrane</keyword>
<evidence type="ECO:0000313" key="3">
    <source>
        <dbReference type="Proteomes" id="UP000275078"/>
    </source>
</evidence>
<dbReference type="Proteomes" id="UP000275078">
    <property type="component" value="Unassembled WGS sequence"/>
</dbReference>
<keyword evidence="3" id="KW-1185">Reference proteome</keyword>
<organism evidence="2 3">
    <name type="scientific">Ascobolus immersus RN42</name>
    <dbReference type="NCBI Taxonomy" id="1160509"/>
    <lineage>
        <taxon>Eukaryota</taxon>
        <taxon>Fungi</taxon>
        <taxon>Dikarya</taxon>
        <taxon>Ascomycota</taxon>
        <taxon>Pezizomycotina</taxon>
        <taxon>Pezizomycetes</taxon>
        <taxon>Pezizales</taxon>
        <taxon>Ascobolaceae</taxon>
        <taxon>Ascobolus</taxon>
    </lineage>
</organism>
<name>A0A3N4HM00_ASCIM</name>
<dbReference type="EMBL" id="ML119833">
    <property type="protein sequence ID" value="RPA73111.1"/>
    <property type="molecule type" value="Genomic_DNA"/>
</dbReference>